<organism evidence="3 4">
    <name type="scientific">Durusdinium trenchii</name>
    <dbReference type="NCBI Taxonomy" id="1381693"/>
    <lineage>
        <taxon>Eukaryota</taxon>
        <taxon>Sar</taxon>
        <taxon>Alveolata</taxon>
        <taxon>Dinophyceae</taxon>
        <taxon>Suessiales</taxon>
        <taxon>Symbiodiniaceae</taxon>
        <taxon>Durusdinium</taxon>
    </lineage>
</organism>
<feature type="region of interest" description="Disordered" evidence="2">
    <location>
        <begin position="728"/>
        <end position="763"/>
    </location>
</feature>
<name>A0ABP0ICS9_9DINO</name>
<feature type="coiled-coil region" evidence="1">
    <location>
        <begin position="585"/>
        <end position="612"/>
    </location>
</feature>
<evidence type="ECO:0000313" key="4">
    <source>
        <dbReference type="Proteomes" id="UP001642484"/>
    </source>
</evidence>
<dbReference type="Proteomes" id="UP001642484">
    <property type="component" value="Unassembled WGS sequence"/>
</dbReference>
<evidence type="ECO:0000313" key="3">
    <source>
        <dbReference type="EMBL" id="CAK8999185.1"/>
    </source>
</evidence>
<sequence length="879" mass="94979">MLRVLAWLARVQGYDWQNWFNGSFPTAEVSAGNFSLYSHGVNNAVAVKWAAAWSDVYGPPALAEASLHAWQQLQRFHGLPSGAFGADEHLAGRELHRGTELCVVVESMRSLEETYAALPDRPELVDALEALAFNALPAAVSGDHWSHQYLTQNNAIFAGIESASASEGAEGEASPLSEVFGNVGLDATMYGISPNFPCCTVNFAQGWGKFVALGLWLFDPGTPREMPLLLSAALAPSTVKLPMLEVELETIYPFNPEASLRYVVRKASTPFQLLVRVPCWAELSRSEVRGPQGAWKVPTDVSPRPSVFTFLVEKPDVWEVRFAARWQLVLDPQGSAGHFSLGPLIFVKPLAHQAVPVPLDDGPYGPGPNPPPAVRDEMLLPTEDWAWVYFLNESWEEGLESQMLESVAHFDRCPSAFVPGALWRSWAKTPRRRHKLGSPGVQVPPQPEVPDFGPITRLLGATDGTRDLGRPAEVGTAAHGMHKVAHDAAAHSLAPWSSFFKPYQSASQRNINQTWTWSADLSMMPAPSIGSPAPVDRAVAPGFSPYAAPPSMWLQPPQGLPMPAPIVMPSLDALEPASWEQQADLANKARQMEALQNHLASLQRAVVNERERAARSEGLLRLKEEARKLSPSLSALTEHLKDSEDHALVINQWFASEGPKIKGWKESTDPSLLLLKDLRDLRHQVSLLGARWQQLEALLSKAPDQAPPASPASSLAFPTSPLVETRPMQVEGPSAASQAMPVPPSSPPRKSCPAGHPVQSVTTGTDGITCQVCSILHARGSMMMRCELCNFDACNRCVASQAGLSPLPPERVHQAPTGVEGAPFSAMAPIPEDGAASSPASSPGSADARPARDSPASGDSPVGERRAQAQFTSFHIKEG</sequence>
<accession>A0ABP0ICS9</accession>
<feature type="region of interest" description="Disordered" evidence="2">
    <location>
        <begin position="434"/>
        <end position="453"/>
    </location>
</feature>
<proteinExistence type="predicted"/>
<feature type="compositionally biased region" description="Low complexity" evidence="2">
    <location>
        <begin position="833"/>
        <end position="848"/>
    </location>
</feature>
<evidence type="ECO:0000256" key="2">
    <source>
        <dbReference type="SAM" id="MobiDB-lite"/>
    </source>
</evidence>
<reference evidence="3 4" key="1">
    <citation type="submission" date="2024-02" db="EMBL/GenBank/DDBJ databases">
        <authorList>
            <person name="Chen Y."/>
            <person name="Shah S."/>
            <person name="Dougan E. K."/>
            <person name="Thang M."/>
            <person name="Chan C."/>
        </authorList>
    </citation>
    <scope>NUCLEOTIDE SEQUENCE [LARGE SCALE GENOMIC DNA]</scope>
</reference>
<dbReference type="EMBL" id="CAXAMN010002336">
    <property type="protein sequence ID" value="CAK8999185.1"/>
    <property type="molecule type" value="Genomic_DNA"/>
</dbReference>
<keyword evidence="1" id="KW-0175">Coiled coil</keyword>
<protein>
    <submittedName>
        <fullName evidence="3">Uncharacterized protein</fullName>
    </submittedName>
</protein>
<comment type="caution">
    <text evidence="3">The sequence shown here is derived from an EMBL/GenBank/DDBJ whole genome shotgun (WGS) entry which is preliminary data.</text>
</comment>
<keyword evidence="4" id="KW-1185">Reference proteome</keyword>
<gene>
    <name evidence="3" type="ORF">CCMP2556_LOCUS5554</name>
</gene>
<feature type="region of interest" description="Disordered" evidence="2">
    <location>
        <begin position="802"/>
        <end position="879"/>
    </location>
</feature>
<evidence type="ECO:0000256" key="1">
    <source>
        <dbReference type="SAM" id="Coils"/>
    </source>
</evidence>